<reference evidence="3" key="1">
    <citation type="journal article" date="2019" name="Int. J. Syst. Evol. Microbiol.">
        <title>The Global Catalogue of Microorganisms (GCM) 10K type strain sequencing project: providing services to taxonomists for standard genome sequencing and annotation.</title>
        <authorList>
            <consortium name="The Broad Institute Genomics Platform"/>
            <consortium name="The Broad Institute Genome Sequencing Center for Infectious Disease"/>
            <person name="Wu L."/>
            <person name="Ma J."/>
        </authorList>
    </citation>
    <scope>NUCLEOTIDE SEQUENCE [LARGE SCALE GENOMIC DNA]</scope>
    <source>
        <strain evidence="3">KCTC 52298</strain>
    </source>
</reference>
<name>A0ABW5KX40_9SPHI</name>
<dbReference type="PANTHER" id="PTHR22916:SF67">
    <property type="entry name" value="COLANIC ACID BIOSYNTHESIS GLYCOSYL TRANSFERASE WCAE-RELATED"/>
    <property type="match status" value="1"/>
</dbReference>
<comment type="caution">
    <text evidence="2">The sequence shown here is derived from an EMBL/GenBank/DDBJ whole genome shotgun (WGS) entry which is preliminary data.</text>
</comment>
<evidence type="ECO:0000259" key="1">
    <source>
        <dbReference type="Pfam" id="PF00535"/>
    </source>
</evidence>
<proteinExistence type="predicted"/>
<feature type="domain" description="Glycosyltransferase 2-like" evidence="1">
    <location>
        <begin position="4"/>
        <end position="128"/>
    </location>
</feature>
<organism evidence="2 3">
    <name type="scientific">Sphingobacterium tabacisoli</name>
    <dbReference type="NCBI Taxonomy" id="2044855"/>
    <lineage>
        <taxon>Bacteria</taxon>
        <taxon>Pseudomonadati</taxon>
        <taxon>Bacteroidota</taxon>
        <taxon>Sphingobacteriia</taxon>
        <taxon>Sphingobacteriales</taxon>
        <taxon>Sphingobacteriaceae</taxon>
        <taxon>Sphingobacterium</taxon>
    </lineage>
</organism>
<dbReference type="Gene3D" id="3.90.550.10">
    <property type="entry name" value="Spore Coat Polysaccharide Biosynthesis Protein SpsA, Chain A"/>
    <property type="match status" value="1"/>
</dbReference>
<dbReference type="CDD" id="cd06433">
    <property type="entry name" value="GT_2_WfgS_like"/>
    <property type="match status" value="1"/>
</dbReference>
<dbReference type="Pfam" id="PF00535">
    <property type="entry name" value="Glycos_transf_2"/>
    <property type="match status" value="1"/>
</dbReference>
<accession>A0ABW5KX40</accession>
<protein>
    <submittedName>
        <fullName evidence="2">Glycosyltransferase family 2 protein</fullName>
        <ecNumber evidence="2">2.4.-.-</ecNumber>
    </submittedName>
</protein>
<dbReference type="InterPro" id="IPR029044">
    <property type="entry name" value="Nucleotide-diphossugar_trans"/>
</dbReference>
<dbReference type="Proteomes" id="UP001597440">
    <property type="component" value="Unassembled WGS sequence"/>
</dbReference>
<dbReference type="RefSeq" id="WP_210355335.1">
    <property type="nucleotide sequence ID" value="NZ_JAEQMU010000004.1"/>
</dbReference>
<keyword evidence="2" id="KW-0808">Transferase</keyword>
<dbReference type="InterPro" id="IPR001173">
    <property type="entry name" value="Glyco_trans_2-like"/>
</dbReference>
<dbReference type="SUPFAM" id="SSF53448">
    <property type="entry name" value="Nucleotide-diphospho-sugar transferases"/>
    <property type="match status" value="1"/>
</dbReference>
<sequence>MKLSIITINLNNKLGLANTIESVANQTFQAFEYIVIDGQSKDGSVSLLDSANKRIDKWISEKDSGVYEAMNKGIQLADGEYLLFLNSGDLLHSAKSIENMISNLTADIVYGDLVFANEGSSSTYYYPEKLTIEFLFESTLGHPSTFIRRDLFKQFGNYNTNYKIASDWMFFLTCILKGHVSTRHVNQVVSVFDTNGISSDPKNQPMIREERTGFLKEEFPLFYEEHLKHMKCKNTLGRIQSSKGFRILKKLGVKKFQ</sequence>
<evidence type="ECO:0000313" key="2">
    <source>
        <dbReference type="EMBL" id="MFD2553279.1"/>
    </source>
</evidence>
<evidence type="ECO:0000313" key="3">
    <source>
        <dbReference type="Proteomes" id="UP001597440"/>
    </source>
</evidence>
<dbReference type="GO" id="GO:0016757">
    <property type="term" value="F:glycosyltransferase activity"/>
    <property type="evidence" value="ECO:0007669"/>
    <property type="project" value="UniProtKB-KW"/>
</dbReference>
<dbReference type="PANTHER" id="PTHR22916">
    <property type="entry name" value="GLYCOSYLTRANSFERASE"/>
    <property type="match status" value="1"/>
</dbReference>
<keyword evidence="2" id="KW-0328">Glycosyltransferase</keyword>
<keyword evidence="3" id="KW-1185">Reference proteome</keyword>
<dbReference type="EC" id="2.4.-.-" evidence="2"/>
<dbReference type="EMBL" id="JBHULD010000004">
    <property type="protein sequence ID" value="MFD2553279.1"/>
    <property type="molecule type" value="Genomic_DNA"/>
</dbReference>
<gene>
    <name evidence="2" type="ORF">ACFSQW_02665</name>
</gene>